<comment type="similarity">
    <text evidence="2">Belongs to the methyl-accepting chemotaxis (MCP) protein family.</text>
</comment>
<dbReference type="InterPro" id="IPR004089">
    <property type="entry name" value="MCPsignal_dom"/>
</dbReference>
<reference evidence="8 9" key="1">
    <citation type="submission" date="2013-12" db="EMBL/GenBank/DDBJ databases">
        <authorList>
            <consortium name="DOE Joint Genome Institute"/>
            <person name="Smidt H."/>
            <person name="Huntemann M."/>
            <person name="Han J."/>
            <person name="Chen A."/>
            <person name="Kyrpides N."/>
            <person name="Mavromatis K."/>
            <person name="Markowitz V."/>
            <person name="Palaniappan K."/>
            <person name="Ivanova N."/>
            <person name="Schaumberg A."/>
            <person name="Pati A."/>
            <person name="Liolios K."/>
            <person name="Nordberg H.P."/>
            <person name="Cantor M.N."/>
            <person name="Hua S.X."/>
            <person name="Woyke T."/>
        </authorList>
    </citation>
    <scope>NUCLEOTIDE SEQUENCE [LARGE SCALE GENOMIC DNA]</scope>
    <source>
        <strain evidence="9">DSM 15288</strain>
    </source>
</reference>
<dbReference type="eggNOG" id="COG0840">
    <property type="taxonomic scope" value="Bacteria"/>
</dbReference>
<dbReference type="SUPFAM" id="SSF103190">
    <property type="entry name" value="Sensory domain-like"/>
    <property type="match status" value="1"/>
</dbReference>
<evidence type="ECO:0000259" key="7">
    <source>
        <dbReference type="PROSITE" id="PS50885"/>
    </source>
</evidence>
<dbReference type="CDD" id="cd06225">
    <property type="entry name" value="HAMP"/>
    <property type="match status" value="1"/>
</dbReference>
<keyword evidence="5" id="KW-0472">Membrane</keyword>
<dbReference type="Gene3D" id="6.10.340.10">
    <property type="match status" value="1"/>
</dbReference>
<feature type="transmembrane region" description="Helical" evidence="5">
    <location>
        <begin position="12"/>
        <end position="33"/>
    </location>
</feature>
<feature type="domain" description="HAMP" evidence="7">
    <location>
        <begin position="312"/>
        <end position="364"/>
    </location>
</feature>
<accession>W0EA50</accession>
<organism evidence="8 9">
    <name type="scientific">Desulfitobacterium metallireducens DSM 15288</name>
    <dbReference type="NCBI Taxonomy" id="871968"/>
    <lineage>
        <taxon>Bacteria</taxon>
        <taxon>Bacillati</taxon>
        <taxon>Bacillota</taxon>
        <taxon>Clostridia</taxon>
        <taxon>Eubacteriales</taxon>
        <taxon>Desulfitobacteriaceae</taxon>
        <taxon>Desulfitobacterium</taxon>
    </lineage>
</organism>
<dbReference type="RefSeq" id="WP_006715082.1">
    <property type="nucleotide sequence ID" value="NZ_CP007032.1"/>
</dbReference>
<keyword evidence="5" id="KW-1133">Transmembrane helix</keyword>
<keyword evidence="5" id="KW-0812">Transmembrane</keyword>
<dbReference type="HOGENOM" id="CLU_000445_107_19_9"/>
<dbReference type="Pfam" id="PF00015">
    <property type="entry name" value="MCPsignal"/>
    <property type="match status" value="1"/>
</dbReference>
<dbReference type="STRING" id="871968.DESME_04520"/>
<evidence type="ECO:0000313" key="9">
    <source>
        <dbReference type="Proteomes" id="UP000010847"/>
    </source>
</evidence>
<dbReference type="OrthoDB" id="9804712at2"/>
<evidence type="ECO:0000313" key="8">
    <source>
        <dbReference type="EMBL" id="AHF06403.1"/>
    </source>
</evidence>
<proteinExistence type="inferred from homology"/>
<dbReference type="AlphaFoldDB" id="W0EA50"/>
<dbReference type="SUPFAM" id="SSF58104">
    <property type="entry name" value="Methyl-accepting chemotaxis protein (MCP) signaling domain"/>
    <property type="match status" value="1"/>
</dbReference>
<dbReference type="InterPro" id="IPR029150">
    <property type="entry name" value="dCache_3"/>
</dbReference>
<feature type="coiled-coil region" evidence="4">
    <location>
        <begin position="454"/>
        <end position="481"/>
    </location>
</feature>
<name>W0EA50_9FIRM</name>
<evidence type="ECO:0000256" key="2">
    <source>
        <dbReference type="ARBA" id="ARBA00029447"/>
    </source>
</evidence>
<dbReference type="InterPro" id="IPR029151">
    <property type="entry name" value="Sensor-like_sf"/>
</dbReference>
<dbReference type="Pfam" id="PF14827">
    <property type="entry name" value="dCache_3"/>
    <property type="match status" value="1"/>
</dbReference>
<dbReference type="PROSITE" id="PS50111">
    <property type="entry name" value="CHEMOTAXIS_TRANSDUC_2"/>
    <property type="match status" value="1"/>
</dbReference>
<dbReference type="PANTHER" id="PTHR32089:SF112">
    <property type="entry name" value="LYSOZYME-LIKE PROTEIN-RELATED"/>
    <property type="match status" value="1"/>
</dbReference>
<evidence type="ECO:0000256" key="1">
    <source>
        <dbReference type="ARBA" id="ARBA00023224"/>
    </source>
</evidence>
<evidence type="ECO:0000256" key="5">
    <source>
        <dbReference type="SAM" id="Phobius"/>
    </source>
</evidence>
<sequence length="669" mass="72683">MKNRSMSIKTRITLFAAVVIFLIVGALSIASFWNAEKLLASSEQETKRLVEKGIQDEFTTRLETAKSSILSVTSNPEIAKAMANQNRGDIARMAQPIFDTVKNEGFSQMQFHLAPATSFYRAHSPKKFGDDLSSFRFTVVEANKENKIVSGLEEGVDGYGFRVVAPITYEGKQVGTAEYGMDFGKDFLSELQKKNAGEYFIYVLNPDSSMVKGVKENKGLLLGTGEDTFVVPDKELEGLQSGNSNTLISADGKNNILLVPFKDYKGEVKGYIKAVLSREVVVANMNNLRQWVLFMGLGVLILGVIAAYILSLLITRPIVELSQNAEVLAQGNLNVNLRTKYFGELEMLAVAMKNMVENTRSICSSINLAISNVESEVEAISSSTEQSSKGSEQVATSVSQVAIGAQNLAETTQDISAQASTINSKMLTFRDQMVDIGTSTSEVVERTQSGKAMMNDLAQKMKEFTDRVEEIRQTGKNLRDQTGEIRGITNIITGISDQTNLLALNAAIEAARAGDAGRGFAVVADEVRKLAEESRQSAKHIEELIEHITRNVESSVEATDDAADLIREQTGIGDKAQHEFAEIAEGSQNVANLLNVVEVEVQEIVSMTQAIGQAVSAVADTSQDDAAAAEEIAASSEEMSAAASTIQESTEVLMQHMDELKAQSVKFIL</sequence>
<feature type="domain" description="Methyl-accepting transducer" evidence="6">
    <location>
        <begin position="362"/>
        <end position="640"/>
    </location>
</feature>
<dbReference type="PANTHER" id="PTHR32089">
    <property type="entry name" value="METHYL-ACCEPTING CHEMOTAXIS PROTEIN MCPB"/>
    <property type="match status" value="1"/>
</dbReference>
<evidence type="ECO:0000259" key="6">
    <source>
        <dbReference type="PROSITE" id="PS50111"/>
    </source>
</evidence>
<dbReference type="GO" id="GO:0016020">
    <property type="term" value="C:membrane"/>
    <property type="evidence" value="ECO:0007669"/>
    <property type="project" value="InterPro"/>
</dbReference>
<dbReference type="EMBL" id="CP007032">
    <property type="protein sequence ID" value="AHF06403.1"/>
    <property type="molecule type" value="Genomic_DNA"/>
</dbReference>
<evidence type="ECO:0000256" key="3">
    <source>
        <dbReference type="PROSITE-ProRule" id="PRU00284"/>
    </source>
</evidence>
<feature type="transmembrane region" description="Helical" evidence="5">
    <location>
        <begin position="291"/>
        <end position="314"/>
    </location>
</feature>
<dbReference type="Proteomes" id="UP000010847">
    <property type="component" value="Chromosome"/>
</dbReference>
<keyword evidence="1 3" id="KW-0807">Transducer</keyword>
<gene>
    <name evidence="8" type="ORF">DESME_04520</name>
</gene>
<dbReference type="Gene3D" id="1.10.287.950">
    <property type="entry name" value="Methyl-accepting chemotaxis protein"/>
    <property type="match status" value="1"/>
</dbReference>
<keyword evidence="9" id="KW-1185">Reference proteome</keyword>
<keyword evidence="4" id="KW-0175">Coiled coil</keyword>
<evidence type="ECO:0000256" key="4">
    <source>
        <dbReference type="SAM" id="Coils"/>
    </source>
</evidence>
<dbReference type="PROSITE" id="PS50885">
    <property type="entry name" value="HAMP"/>
    <property type="match status" value="1"/>
</dbReference>
<dbReference type="GO" id="GO:0007165">
    <property type="term" value="P:signal transduction"/>
    <property type="evidence" value="ECO:0007669"/>
    <property type="project" value="UniProtKB-KW"/>
</dbReference>
<protein>
    <submittedName>
        <fullName evidence="8">Signal protein</fullName>
    </submittedName>
</protein>
<dbReference type="InterPro" id="IPR003660">
    <property type="entry name" value="HAMP_dom"/>
</dbReference>
<dbReference type="SMART" id="SM00283">
    <property type="entry name" value="MA"/>
    <property type="match status" value="1"/>
</dbReference>
<dbReference type="KEGG" id="dmt:DESME_04520"/>